<sequence length="282" mass="31992">MFSILLLFLCVAQAYGRTAPSLSEIPKGEALAPEKITVIQDFGINTIEKRSSIKPDHRTLIDILGQDVAHRITFGELRPTQDTDHSNQPTCFRLWGSCPRVTFFKRGTLREVKRCTIEADKTVEIGRRNYGTHPFPMEVHHSRAKARVVTHNWSIAARIDTYVPTSKVHLSAAYSGSKINSDVQTTSVKHTSTCPPNHECRLETWTYMLRLTGTCRQQPWAGCRGDWNLCDYQSWGRRCRQFADRTNTCAKVMDVECTVDVPLTNRDGKLVSQLVAIEARLR</sequence>
<reference evidence="1" key="1">
    <citation type="journal article" date="2022" name="bioRxiv">
        <title>Population genetic analysis of Ophidiomyces ophidiicola, the causative agent of snake fungal disease, indicates recent introductions to the USA.</title>
        <authorList>
            <person name="Ladner J.T."/>
            <person name="Palmer J.M."/>
            <person name="Ettinger C.L."/>
            <person name="Stajich J.E."/>
            <person name="Farrell T.M."/>
            <person name="Glorioso B.M."/>
            <person name="Lawson B."/>
            <person name="Price S.J."/>
            <person name="Stengle A.G."/>
            <person name="Grear D.A."/>
            <person name="Lorch J.M."/>
        </authorList>
    </citation>
    <scope>NUCLEOTIDE SEQUENCE</scope>
    <source>
        <strain evidence="1">NWHC 24266-5</strain>
    </source>
</reference>
<gene>
    <name evidence="1" type="ORF">LOY88_000471</name>
</gene>
<protein>
    <submittedName>
        <fullName evidence="1">Uncharacterized protein</fullName>
    </submittedName>
</protein>
<accession>A0ACB8V4L2</accession>
<evidence type="ECO:0000313" key="1">
    <source>
        <dbReference type="EMBL" id="KAI2392675.1"/>
    </source>
</evidence>
<name>A0ACB8V4L2_9EURO</name>
<proteinExistence type="predicted"/>
<dbReference type="EMBL" id="JALBCA010000005">
    <property type="protein sequence ID" value="KAI2392675.1"/>
    <property type="molecule type" value="Genomic_DNA"/>
</dbReference>
<comment type="caution">
    <text evidence="1">The sequence shown here is derived from an EMBL/GenBank/DDBJ whole genome shotgun (WGS) entry which is preliminary data.</text>
</comment>
<organism evidence="1">
    <name type="scientific">Ophidiomyces ophidiicola</name>
    <dbReference type="NCBI Taxonomy" id="1387563"/>
    <lineage>
        <taxon>Eukaryota</taxon>
        <taxon>Fungi</taxon>
        <taxon>Dikarya</taxon>
        <taxon>Ascomycota</taxon>
        <taxon>Pezizomycotina</taxon>
        <taxon>Eurotiomycetes</taxon>
        <taxon>Eurotiomycetidae</taxon>
        <taxon>Onygenales</taxon>
        <taxon>Onygenaceae</taxon>
        <taxon>Ophidiomyces</taxon>
    </lineage>
</organism>